<organism evidence="1 2">
    <name type="scientific">Thelephora ganbajun</name>
    <name type="common">Ganba fungus</name>
    <dbReference type="NCBI Taxonomy" id="370292"/>
    <lineage>
        <taxon>Eukaryota</taxon>
        <taxon>Fungi</taxon>
        <taxon>Dikarya</taxon>
        <taxon>Basidiomycota</taxon>
        <taxon>Agaricomycotina</taxon>
        <taxon>Agaricomycetes</taxon>
        <taxon>Thelephorales</taxon>
        <taxon>Thelephoraceae</taxon>
        <taxon>Thelephora</taxon>
    </lineage>
</organism>
<reference evidence="1" key="1">
    <citation type="submission" date="2019-10" db="EMBL/GenBank/DDBJ databases">
        <authorList>
            <consortium name="DOE Joint Genome Institute"/>
            <person name="Kuo A."/>
            <person name="Miyauchi S."/>
            <person name="Kiss E."/>
            <person name="Drula E."/>
            <person name="Kohler A."/>
            <person name="Sanchez-Garcia M."/>
            <person name="Andreopoulos B."/>
            <person name="Barry K.W."/>
            <person name="Bonito G."/>
            <person name="Buee M."/>
            <person name="Carver A."/>
            <person name="Chen C."/>
            <person name="Cichocki N."/>
            <person name="Clum A."/>
            <person name="Culley D."/>
            <person name="Crous P.W."/>
            <person name="Fauchery L."/>
            <person name="Girlanda M."/>
            <person name="Hayes R."/>
            <person name="Keri Z."/>
            <person name="Labutti K."/>
            <person name="Lipzen A."/>
            <person name="Lombard V."/>
            <person name="Magnuson J."/>
            <person name="Maillard F."/>
            <person name="Morin E."/>
            <person name="Murat C."/>
            <person name="Nolan M."/>
            <person name="Ohm R."/>
            <person name="Pangilinan J."/>
            <person name="Pereira M."/>
            <person name="Perotto S."/>
            <person name="Peter M."/>
            <person name="Riley R."/>
            <person name="Sitrit Y."/>
            <person name="Stielow B."/>
            <person name="Szollosi G."/>
            <person name="Zifcakova L."/>
            <person name="Stursova M."/>
            <person name="Spatafora J.W."/>
            <person name="Tedersoo L."/>
            <person name="Vaario L.-M."/>
            <person name="Yamada A."/>
            <person name="Yan M."/>
            <person name="Wang P."/>
            <person name="Xu J."/>
            <person name="Bruns T."/>
            <person name="Baldrian P."/>
            <person name="Vilgalys R."/>
            <person name="Henrissat B."/>
            <person name="Grigoriev I.V."/>
            <person name="Hibbett D."/>
            <person name="Nagy L.G."/>
            <person name="Martin F.M."/>
        </authorList>
    </citation>
    <scope>NUCLEOTIDE SEQUENCE</scope>
    <source>
        <strain evidence="1">P2</strain>
    </source>
</reference>
<sequence>MAIEAFLSTTAQRAYLGTIAIQAIVVLVLVGLVFSWVDAWVDFSRTIYKTIPCYLALFAFGEQVSPSSGYPYKPLTRPSNRIFEILMAVDGLRARNIIQLAGIAIFHGCLIAFAAAQVHETKQALSMLGNCDYDGTRRSYIECSGAGTLFAKIRPLLITAPCVIAAAWLSLLWWTKVLFAEFGWAIFHIVGANPAMKTMYRWYQVIICLLKFDFFFFAGVTMQLLILVVSRNSAEFGITITAIPIVLVLLSFAAIAVQREIRWLMSVSLVLMLASETYLYKLVRFFTPPSEDTYQTTRITLALFTICAFLILFATFIVGLRCFGDFDKGLKPSKVHGQSLLPTPTAEKINLIGYNSEAKASGGSTGGAPLTSRISIE</sequence>
<name>A0ACB6ZUN3_THEGA</name>
<accession>A0ACB6ZUN3</accession>
<protein>
    <submittedName>
        <fullName evidence="1">Uncharacterized protein</fullName>
    </submittedName>
</protein>
<reference evidence="1" key="2">
    <citation type="journal article" date="2020" name="Nat. Commun.">
        <title>Large-scale genome sequencing of mycorrhizal fungi provides insights into the early evolution of symbiotic traits.</title>
        <authorList>
            <person name="Miyauchi S."/>
            <person name="Kiss E."/>
            <person name="Kuo A."/>
            <person name="Drula E."/>
            <person name="Kohler A."/>
            <person name="Sanchez-Garcia M."/>
            <person name="Morin E."/>
            <person name="Andreopoulos B."/>
            <person name="Barry K.W."/>
            <person name="Bonito G."/>
            <person name="Buee M."/>
            <person name="Carver A."/>
            <person name="Chen C."/>
            <person name="Cichocki N."/>
            <person name="Clum A."/>
            <person name="Culley D."/>
            <person name="Crous P.W."/>
            <person name="Fauchery L."/>
            <person name="Girlanda M."/>
            <person name="Hayes R.D."/>
            <person name="Keri Z."/>
            <person name="LaButti K."/>
            <person name="Lipzen A."/>
            <person name="Lombard V."/>
            <person name="Magnuson J."/>
            <person name="Maillard F."/>
            <person name="Murat C."/>
            <person name="Nolan M."/>
            <person name="Ohm R.A."/>
            <person name="Pangilinan J."/>
            <person name="Pereira M.F."/>
            <person name="Perotto S."/>
            <person name="Peter M."/>
            <person name="Pfister S."/>
            <person name="Riley R."/>
            <person name="Sitrit Y."/>
            <person name="Stielow J.B."/>
            <person name="Szollosi G."/>
            <person name="Zifcakova L."/>
            <person name="Stursova M."/>
            <person name="Spatafora J.W."/>
            <person name="Tedersoo L."/>
            <person name="Vaario L.M."/>
            <person name="Yamada A."/>
            <person name="Yan M."/>
            <person name="Wang P."/>
            <person name="Xu J."/>
            <person name="Bruns T."/>
            <person name="Baldrian P."/>
            <person name="Vilgalys R."/>
            <person name="Dunand C."/>
            <person name="Henrissat B."/>
            <person name="Grigoriev I.V."/>
            <person name="Hibbett D."/>
            <person name="Nagy L.G."/>
            <person name="Martin F.M."/>
        </authorList>
    </citation>
    <scope>NUCLEOTIDE SEQUENCE</scope>
    <source>
        <strain evidence="1">P2</strain>
    </source>
</reference>
<dbReference type="EMBL" id="MU117965">
    <property type="protein sequence ID" value="KAF9653141.1"/>
    <property type="molecule type" value="Genomic_DNA"/>
</dbReference>
<comment type="caution">
    <text evidence="1">The sequence shown here is derived from an EMBL/GenBank/DDBJ whole genome shotgun (WGS) entry which is preliminary data.</text>
</comment>
<proteinExistence type="predicted"/>
<evidence type="ECO:0000313" key="2">
    <source>
        <dbReference type="Proteomes" id="UP000886501"/>
    </source>
</evidence>
<gene>
    <name evidence="1" type="ORF">BDM02DRAFT_3160071</name>
</gene>
<evidence type="ECO:0000313" key="1">
    <source>
        <dbReference type="EMBL" id="KAF9653141.1"/>
    </source>
</evidence>
<keyword evidence="2" id="KW-1185">Reference proteome</keyword>
<dbReference type="Proteomes" id="UP000886501">
    <property type="component" value="Unassembled WGS sequence"/>
</dbReference>